<proteinExistence type="predicted"/>
<keyword evidence="3" id="KW-1185">Reference proteome</keyword>
<dbReference type="EMBL" id="JBJQND010000010">
    <property type="protein sequence ID" value="KAL3863686.1"/>
    <property type="molecule type" value="Genomic_DNA"/>
</dbReference>
<sequence length="141" mass="15955">MGALERISLILLLLFVMTKSDLVSSPCAEMTHGYPNGTLTLSFSPIILKDYKFAVCFQSYSKESTFDVLDVTKRDKQPCKLISVAFLCISTHTEVCTGYNMKGILVDVEPKESMRFLDEIRYRTVTTVPKPHPRDLIRNGK</sequence>
<name>A0ABD3VQJ1_SINWO</name>
<reference evidence="2 3" key="1">
    <citation type="submission" date="2024-11" db="EMBL/GenBank/DDBJ databases">
        <title>Chromosome-level genome assembly of the freshwater bivalve Anodonta woodiana.</title>
        <authorList>
            <person name="Chen X."/>
        </authorList>
    </citation>
    <scope>NUCLEOTIDE SEQUENCE [LARGE SCALE GENOMIC DNA]</scope>
    <source>
        <strain evidence="2">MN2024</strain>
        <tissue evidence="2">Gills</tissue>
    </source>
</reference>
<dbReference type="AlphaFoldDB" id="A0ABD3VQJ1"/>
<protein>
    <submittedName>
        <fullName evidence="2">Uncharacterized protein</fullName>
    </submittedName>
</protein>
<evidence type="ECO:0000313" key="2">
    <source>
        <dbReference type="EMBL" id="KAL3863686.1"/>
    </source>
</evidence>
<evidence type="ECO:0000313" key="3">
    <source>
        <dbReference type="Proteomes" id="UP001634394"/>
    </source>
</evidence>
<feature type="signal peptide" evidence="1">
    <location>
        <begin position="1"/>
        <end position="20"/>
    </location>
</feature>
<comment type="caution">
    <text evidence="2">The sequence shown here is derived from an EMBL/GenBank/DDBJ whole genome shotgun (WGS) entry which is preliminary data.</text>
</comment>
<gene>
    <name evidence="2" type="ORF">ACJMK2_005433</name>
</gene>
<dbReference type="Proteomes" id="UP001634394">
    <property type="component" value="Unassembled WGS sequence"/>
</dbReference>
<feature type="chain" id="PRO_5044786879" evidence="1">
    <location>
        <begin position="21"/>
        <end position="141"/>
    </location>
</feature>
<keyword evidence="1" id="KW-0732">Signal</keyword>
<evidence type="ECO:0000256" key="1">
    <source>
        <dbReference type="SAM" id="SignalP"/>
    </source>
</evidence>
<accession>A0ABD3VQJ1</accession>
<organism evidence="2 3">
    <name type="scientific">Sinanodonta woodiana</name>
    <name type="common">Chinese pond mussel</name>
    <name type="synonym">Anodonta woodiana</name>
    <dbReference type="NCBI Taxonomy" id="1069815"/>
    <lineage>
        <taxon>Eukaryota</taxon>
        <taxon>Metazoa</taxon>
        <taxon>Spiralia</taxon>
        <taxon>Lophotrochozoa</taxon>
        <taxon>Mollusca</taxon>
        <taxon>Bivalvia</taxon>
        <taxon>Autobranchia</taxon>
        <taxon>Heteroconchia</taxon>
        <taxon>Palaeoheterodonta</taxon>
        <taxon>Unionida</taxon>
        <taxon>Unionoidea</taxon>
        <taxon>Unionidae</taxon>
        <taxon>Unioninae</taxon>
        <taxon>Sinanodonta</taxon>
    </lineage>
</organism>